<accession>A0A4Y2FNB2</accession>
<sequence>MNSHVRWYWCYGAGITKESYPQANLGKSRWILYGPILSNYTTFEITLDYLLKVSNTLQKKSTGGCLCEMAARIEGRRLTYLTQL</sequence>
<evidence type="ECO:0000313" key="1">
    <source>
        <dbReference type="EMBL" id="GBM41988.1"/>
    </source>
</evidence>
<evidence type="ECO:0000313" key="2">
    <source>
        <dbReference type="Proteomes" id="UP000499080"/>
    </source>
</evidence>
<gene>
    <name evidence="1" type="ORF">AVEN_137540_1</name>
</gene>
<keyword evidence="2" id="KW-1185">Reference proteome</keyword>
<dbReference type="EMBL" id="BGPR01000982">
    <property type="protein sequence ID" value="GBM41988.1"/>
    <property type="molecule type" value="Genomic_DNA"/>
</dbReference>
<protein>
    <submittedName>
        <fullName evidence="1">Uncharacterized protein</fullName>
    </submittedName>
</protein>
<name>A0A4Y2FNB2_ARAVE</name>
<dbReference type="Proteomes" id="UP000499080">
    <property type="component" value="Unassembled WGS sequence"/>
</dbReference>
<comment type="caution">
    <text evidence="1">The sequence shown here is derived from an EMBL/GenBank/DDBJ whole genome shotgun (WGS) entry which is preliminary data.</text>
</comment>
<proteinExistence type="predicted"/>
<reference evidence="1 2" key="1">
    <citation type="journal article" date="2019" name="Sci. Rep.">
        <title>Orb-weaving spider Araneus ventricosus genome elucidates the spidroin gene catalogue.</title>
        <authorList>
            <person name="Kono N."/>
            <person name="Nakamura H."/>
            <person name="Ohtoshi R."/>
            <person name="Moran D.A.P."/>
            <person name="Shinohara A."/>
            <person name="Yoshida Y."/>
            <person name="Fujiwara M."/>
            <person name="Mori M."/>
            <person name="Tomita M."/>
            <person name="Arakawa K."/>
        </authorList>
    </citation>
    <scope>NUCLEOTIDE SEQUENCE [LARGE SCALE GENOMIC DNA]</scope>
</reference>
<organism evidence="1 2">
    <name type="scientific">Araneus ventricosus</name>
    <name type="common">Orbweaver spider</name>
    <name type="synonym">Epeira ventricosa</name>
    <dbReference type="NCBI Taxonomy" id="182803"/>
    <lineage>
        <taxon>Eukaryota</taxon>
        <taxon>Metazoa</taxon>
        <taxon>Ecdysozoa</taxon>
        <taxon>Arthropoda</taxon>
        <taxon>Chelicerata</taxon>
        <taxon>Arachnida</taxon>
        <taxon>Araneae</taxon>
        <taxon>Araneomorphae</taxon>
        <taxon>Entelegynae</taxon>
        <taxon>Araneoidea</taxon>
        <taxon>Araneidae</taxon>
        <taxon>Araneus</taxon>
    </lineage>
</organism>
<dbReference type="AlphaFoldDB" id="A0A4Y2FNB2"/>